<dbReference type="eggNOG" id="COG1309">
    <property type="taxonomic scope" value="Bacteria"/>
</dbReference>
<dbReference type="PANTHER" id="PTHR43479:SF11">
    <property type="entry name" value="ACREF_ENVCD OPERON REPRESSOR-RELATED"/>
    <property type="match status" value="1"/>
</dbReference>
<dbReference type="InterPro" id="IPR050624">
    <property type="entry name" value="HTH-type_Tx_Regulator"/>
</dbReference>
<dbReference type="EMBL" id="JRLW01000017">
    <property type="protein sequence ID" value="KGO87870.1"/>
    <property type="molecule type" value="Genomic_DNA"/>
</dbReference>
<evidence type="ECO:0000256" key="1">
    <source>
        <dbReference type="ARBA" id="ARBA00023125"/>
    </source>
</evidence>
<dbReference type="Pfam" id="PF00440">
    <property type="entry name" value="TetR_N"/>
    <property type="match status" value="1"/>
</dbReference>
<proteinExistence type="predicted"/>
<dbReference type="OrthoDB" id="836882at2"/>
<name>A0A0A2MHS3_9FLAO</name>
<keyword evidence="1 2" id="KW-0238">DNA-binding</keyword>
<organism evidence="4 5">
    <name type="scientific">Flavobacterium suncheonense GH29-5 = DSM 17707</name>
    <dbReference type="NCBI Taxonomy" id="1121899"/>
    <lineage>
        <taxon>Bacteria</taxon>
        <taxon>Pseudomonadati</taxon>
        <taxon>Bacteroidota</taxon>
        <taxon>Flavobacteriia</taxon>
        <taxon>Flavobacteriales</taxon>
        <taxon>Flavobacteriaceae</taxon>
        <taxon>Flavobacterium</taxon>
    </lineage>
</organism>
<evidence type="ECO:0000313" key="5">
    <source>
        <dbReference type="Proteomes" id="UP000030121"/>
    </source>
</evidence>
<keyword evidence="5" id="KW-1185">Reference proteome</keyword>
<dbReference type="AlphaFoldDB" id="A0A0A2MHS3"/>
<dbReference type="SUPFAM" id="SSF46689">
    <property type="entry name" value="Homeodomain-like"/>
    <property type="match status" value="1"/>
</dbReference>
<accession>A0A0A2MHS3</accession>
<gene>
    <name evidence="4" type="ORF">Q764_11985</name>
</gene>
<dbReference type="Gene3D" id="1.10.357.10">
    <property type="entry name" value="Tetracycline Repressor, domain 2"/>
    <property type="match status" value="1"/>
</dbReference>
<dbReference type="Proteomes" id="UP000030121">
    <property type="component" value="Unassembled WGS sequence"/>
</dbReference>
<evidence type="ECO:0000256" key="2">
    <source>
        <dbReference type="PROSITE-ProRule" id="PRU00335"/>
    </source>
</evidence>
<dbReference type="PRINTS" id="PR00455">
    <property type="entry name" value="HTHTETR"/>
</dbReference>
<dbReference type="RefSeq" id="WP_026981741.1">
    <property type="nucleotide sequence ID" value="NZ_JRLW01000017.1"/>
</dbReference>
<dbReference type="GO" id="GO:0003677">
    <property type="term" value="F:DNA binding"/>
    <property type="evidence" value="ECO:0007669"/>
    <property type="project" value="UniProtKB-UniRule"/>
</dbReference>
<dbReference type="InterPro" id="IPR001647">
    <property type="entry name" value="HTH_TetR"/>
</dbReference>
<feature type="domain" description="HTH tetR-type" evidence="3">
    <location>
        <begin position="14"/>
        <end position="74"/>
    </location>
</feature>
<evidence type="ECO:0000313" key="4">
    <source>
        <dbReference type="EMBL" id="KGO87870.1"/>
    </source>
</evidence>
<dbReference type="InterPro" id="IPR009057">
    <property type="entry name" value="Homeodomain-like_sf"/>
</dbReference>
<evidence type="ECO:0000259" key="3">
    <source>
        <dbReference type="PROSITE" id="PS50977"/>
    </source>
</evidence>
<protein>
    <submittedName>
        <fullName evidence="4">TetR family transcriptional regulator</fullName>
    </submittedName>
</protein>
<feature type="DNA-binding region" description="H-T-H motif" evidence="2">
    <location>
        <begin position="37"/>
        <end position="56"/>
    </location>
</feature>
<dbReference type="STRING" id="1121899.GCA_000430025_02350"/>
<sequence length="214" mass="24301">MKDGISKTPSRNKENTRQRLLDAVGEILRSEGYQALKVNQIAATAGLDKKLIYNYFGSKDNLVGEYINSKDFWSNVKADSIPADFSDGGKNFTIEVLLQQFDFVRTSAELQKVLLWRLSEEQPFLRLMTQNQENVGEELFKHVMDPYFGKNAQDYRAITAILVAGIYYLNLYASHNGSIFCGIDLGETAGREKIRQALSFLIHKTYEGLQDEPK</sequence>
<comment type="caution">
    <text evidence="4">The sequence shown here is derived from an EMBL/GenBank/DDBJ whole genome shotgun (WGS) entry which is preliminary data.</text>
</comment>
<dbReference type="PANTHER" id="PTHR43479">
    <property type="entry name" value="ACREF/ENVCD OPERON REPRESSOR-RELATED"/>
    <property type="match status" value="1"/>
</dbReference>
<reference evidence="4 5" key="1">
    <citation type="submission" date="2013-09" db="EMBL/GenBank/DDBJ databases">
        <authorList>
            <person name="Zeng Z."/>
            <person name="Chen C."/>
        </authorList>
    </citation>
    <scope>NUCLEOTIDE SEQUENCE [LARGE SCALE GENOMIC DNA]</scope>
    <source>
        <strain evidence="4 5">GH29-5</strain>
    </source>
</reference>
<dbReference type="PROSITE" id="PS50977">
    <property type="entry name" value="HTH_TETR_2"/>
    <property type="match status" value="1"/>
</dbReference>